<accession>A0ABD2Z569</accession>
<gene>
    <name evidence="2" type="ORF">ACH5RR_027353</name>
</gene>
<feature type="compositionally biased region" description="Basic and acidic residues" evidence="1">
    <location>
        <begin position="48"/>
        <end position="77"/>
    </location>
</feature>
<evidence type="ECO:0000256" key="1">
    <source>
        <dbReference type="SAM" id="MobiDB-lite"/>
    </source>
</evidence>
<protein>
    <submittedName>
        <fullName evidence="2">Uncharacterized protein</fullName>
    </submittedName>
</protein>
<evidence type="ECO:0000313" key="3">
    <source>
        <dbReference type="Proteomes" id="UP001630127"/>
    </source>
</evidence>
<reference evidence="2 3" key="1">
    <citation type="submission" date="2024-11" db="EMBL/GenBank/DDBJ databases">
        <title>A near-complete genome assembly of Cinchona calisaya.</title>
        <authorList>
            <person name="Lian D.C."/>
            <person name="Zhao X.W."/>
            <person name="Wei L."/>
        </authorList>
    </citation>
    <scope>NUCLEOTIDE SEQUENCE [LARGE SCALE GENOMIC DNA]</scope>
    <source>
        <tissue evidence="2">Nenye</tissue>
    </source>
</reference>
<dbReference type="PANTHER" id="PTHR37615">
    <property type="entry name" value="NUCLEOPORIN NUP159-LIKE"/>
    <property type="match status" value="1"/>
</dbReference>
<dbReference type="Proteomes" id="UP001630127">
    <property type="component" value="Unassembled WGS sequence"/>
</dbReference>
<keyword evidence="3" id="KW-1185">Reference proteome</keyword>
<name>A0ABD2Z569_9GENT</name>
<proteinExistence type="predicted"/>
<comment type="caution">
    <text evidence="2">The sequence shown here is derived from an EMBL/GenBank/DDBJ whole genome shotgun (WGS) entry which is preliminary data.</text>
</comment>
<feature type="region of interest" description="Disordered" evidence="1">
    <location>
        <begin position="20"/>
        <end position="110"/>
    </location>
</feature>
<sequence length="132" mass="14571">MGKKKAVKKTKELSVAIAESSSLDAEGQQQNLTPRKRGRPRKINIVDTKTEVEEIKELGHDDDDESKKVKTIEEKEQGLLQPSNSMKEEASKQQLISAPAAGSRARRKSRVLTAHAEKVIPVPASLTSQRES</sequence>
<dbReference type="PANTHER" id="PTHR37615:SF1">
    <property type="entry name" value="NUCLEOPORIN NUP159-LIKE"/>
    <property type="match status" value="1"/>
</dbReference>
<dbReference type="EMBL" id="JBJUIK010000011">
    <property type="protein sequence ID" value="KAL3514636.1"/>
    <property type="molecule type" value="Genomic_DNA"/>
</dbReference>
<dbReference type="AlphaFoldDB" id="A0ABD2Z569"/>
<organism evidence="2 3">
    <name type="scientific">Cinchona calisaya</name>
    <dbReference type="NCBI Taxonomy" id="153742"/>
    <lineage>
        <taxon>Eukaryota</taxon>
        <taxon>Viridiplantae</taxon>
        <taxon>Streptophyta</taxon>
        <taxon>Embryophyta</taxon>
        <taxon>Tracheophyta</taxon>
        <taxon>Spermatophyta</taxon>
        <taxon>Magnoliopsida</taxon>
        <taxon>eudicotyledons</taxon>
        <taxon>Gunneridae</taxon>
        <taxon>Pentapetalae</taxon>
        <taxon>asterids</taxon>
        <taxon>lamiids</taxon>
        <taxon>Gentianales</taxon>
        <taxon>Rubiaceae</taxon>
        <taxon>Cinchonoideae</taxon>
        <taxon>Cinchoneae</taxon>
        <taxon>Cinchona</taxon>
    </lineage>
</organism>
<feature type="compositionally biased region" description="Polar residues" evidence="1">
    <location>
        <begin position="20"/>
        <end position="33"/>
    </location>
</feature>
<evidence type="ECO:0000313" key="2">
    <source>
        <dbReference type="EMBL" id="KAL3514636.1"/>
    </source>
</evidence>